<sequence>MSGYIPTLEQIDELHHKIAPSKEAYELVHTHCVIVATIAQQIARRQNALFTRRCTLPKDAPEWGDRAAQHNADDGTTETTATPLANPAASLTDTPDNPTSAATAPATQPSPDYLVPPTGGVTGGHVPPRLIDEHLVLIGGLLHDIGTYRVFKHDGTDGEPLKFSGKKYILHGLKGYEYLLSEGVDESIAQFCRNHTGVGLTREDVIAQDLPLPPADYVPVNLEQEVVMYADKFHSKSVPPKFLQVDAYTARAARYGEANKRRWLDLVAKYGVPDILLLATKYHMRMI</sequence>
<proteinExistence type="predicted"/>
<feature type="domain" description="HD/PDEase" evidence="2">
    <location>
        <begin position="24"/>
        <end position="245"/>
    </location>
</feature>
<name>A0A261FRQ8_9BIFI</name>
<dbReference type="EMBL" id="MWWW01000001">
    <property type="protein sequence ID" value="OZG61871.1"/>
    <property type="molecule type" value="Genomic_DNA"/>
</dbReference>
<dbReference type="CDD" id="cd00077">
    <property type="entry name" value="HDc"/>
    <property type="match status" value="1"/>
</dbReference>
<comment type="caution">
    <text evidence="3">The sequence shown here is derived from an EMBL/GenBank/DDBJ whole genome shotgun (WGS) entry which is preliminary data.</text>
</comment>
<organism evidence="3 4">
    <name type="scientific">Bifidobacterium myosotis</name>
    <dbReference type="NCBI Taxonomy" id="1630166"/>
    <lineage>
        <taxon>Bacteria</taxon>
        <taxon>Bacillati</taxon>
        <taxon>Actinomycetota</taxon>
        <taxon>Actinomycetes</taxon>
        <taxon>Bifidobacteriales</taxon>
        <taxon>Bifidobacteriaceae</taxon>
        <taxon>Bifidobacterium</taxon>
    </lineage>
</organism>
<feature type="region of interest" description="Disordered" evidence="1">
    <location>
        <begin position="59"/>
        <end position="125"/>
    </location>
</feature>
<dbReference type="Gene3D" id="1.10.3210.10">
    <property type="entry name" value="Hypothetical protein af1432"/>
    <property type="match status" value="1"/>
</dbReference>
<dbReference type="SMART" id="SM00471">
    <property type="entry name" value="HDc"/>
    <property type="match status" value="1"/>
</dbReference>
<gene>
    <name evidence="3" type="ORF">BMYO_0021</name>
</gene>
<evidence type="ECO:0000259" key="2">
    <source>
        <dbReference type="SMART" id="SM00471"/>
    </source>
</evidence>
<evidence type="ECO:0000313" key="3">
    <source>
        <dbReference type="EMBL" id="OZG61871.1"/>
    </source>
</evidence>
<dbReference type="OrthoDB" id="1722553at2"/>
<keyword evidence="4" id="KW-1185">Reference proteome</keyword>
<dbReference type="SUPFAM" id="SSF109604">
    <property type="entry name" value="HD-domain/PDEase-like"/>
    <property type="match status" value="1"/>
</dbReference>
<protein>
    <submittedName>
        <fullName evidence="3">Phosphohydrolase</fullName>
    </submittedName>
</protein>
<evidence type="ECO:0000256" key="1">
    <source>
        <dbReference type="SAM" id="MobiDB-lite"/>
    </source>
</evidence>
<evidence type="ECO:0000313" key="4">
    <source>
        <dbReference type="Proteomes" id="UP000216871"/>
    </source>
</evidence>
<reference evidence="3 4" key="1">
    <citation type="journal article" date="2017" name="BMC Genomics">
        <title>Comparative genomic and phylogenomic analyses of the Bifidobacteriaceae family.</title>
        <authorList>
            <person name="Lugli G.A."/>
            <person name="Milani C."/>
            <person name="Turroni F."/>
            <person name="Duranti S."/>
            <person name="Mancabelli L."/>
            <person name="Mangifesta M."/>
            <person name="Ferrario C."/>
            <person name="Modesto M."/>
            <person name="Mattarelli P."/>
            <person name="Jiri K."/>
            <person name="van Sinderen D."/>
            <person name="Ventura M."/>
        </authorList>
    </citation>
    <scope>NUCLEOTIDE SEQUENCE [LARGE SCALE GENOMIC DNA]</scope>
    <source>
        <strain evidence="3 4">DSM 100196</strain>
    </source>
</reference>
<dbReference type="GO" id="GO:0016787">
    <property type="term" value="F:hydrolase activity"/>
    <property type="evidence" value="ECO:0007669"/>
    <property type="project" value="UniProtKB-KW"/>
</dbReference>
<feature type="compositionally biased region" description="Low complexity" evidence="1">
    <location>
        <begin position="92"/>
        <end position="125"/>
    </location>
</feature>
<dbReference type="Proteomes" id="UP000216871">
    <property type="component" value="Unassembled WGS sequence"/>
</dbReference>
<dbReference type="Pfam" id="PF01966">
    <property type="entry name" value="HD"/>
    <property type="match status" value="1"/>
</dbReference>
<dbReference type="AlphaFoldDB" id="A0A261FRQ8"/>
<dbReference type="RefSeq" id="WP_094666592.1">
    <property type="nucleotide sequence ID" value="NZ_MWWW01000001.1"/>
</dbReference>
<dbReference type="InterPro" id="IPR003607">
    <property type="entry name" value="HD/PDEase_dom"/>
</dbReference>
<keyword evidence="3" id="KW-0378">Hydrolase</keyword>
<accession>A0A261FRQ8</accession>
<feature type="compositionally biased region" description="Basic and acidic residues" evidence="1">
    <location>
        <begin position="59"/>
        <end position="73"/>
    </location>
</feature>
<dbReference type="InterPro" id="IPR006674">
    <property type="entry name" value="HD_domain"/>
</dbReference>